<feature type="domain" description="MobA/VirD2-like nuclease" evidence="1">
    <location>
        <begin position="148"/>
        <end position="230"/>
    </location>
</feature>
<dbReference type="EMBL" id="JACHKY010000006">
    <property type="protein sequence ID" value="MBB4799620.1"/>
    <property type="molecule type" value="Genomic_DNA"/>
</dbReference>
<accession>A0A7W7ITE3</accession>
<proteinExistence type="predicted"/>
<protein>
    <submittedName>
        <fullName evidence="2">Type IV secretory pathway VirD2 relaxase</fullName>
    </submittedName>
</protein>
<evidence type="ECO:0000313" key="2">
    <source>
        <dbReference type="EMBL" id="MBB4799620.1"/>
    </source>
</evidence>
<dbReference type="Pfam" id="PF11843">
    <property type="entry name" value="DUF3363"/>
    <property type="match status" value="1"/>
</dbReference>
<sequence length="439" mass="48363">MNAGQWVTCGELPFPGGSGGAFERCEMLIREAIETRLSLGAVQDAEGVKVRLPLSLKADRASVRIGMFQRLATSRSFSLGDRSGVLKAAQRRSGRGFRMDVRQRVIVKALVSKHVGRAAVRGGALAAHVAYLGRSGAGADGARPDFFDRMDDSVDASQEARGWSGDRHHFRFIISPEHGDRISDLRDYMRAVMDRVAADLGERNLRWIATCHYDTDQSHAHVLVRGRRGDGRDLVIPRDYIGYGFRARAQEVAQERLGDLSRMEAERRVWKETQADRFTGMDRRLLDAADADGTVADGVGASDAWAALTRGRLRHLEGLGLAVRAGRRYRLDPEMEVKLRTLQARRDIIRTMNQRRLEGAREVRVLGVERVTGVVVKTGFHDEAGAAPFVVVRDAQEIEHYGRLKVGTPSLAVGQGVMLKPGSLGGALAVAMKGRHLEL</sequence>
<organism evidence="2 3">
    <name type="scientific">Brevundimonas bullata</name>
    <dbReference type="NCBI Taxonomy" id="13160"/>
    <lineage>
        <taxon>Bacteria</taxon>
        <taxon>Pseudomonadati</taxon>
        <taxon>Pseudomonadota</taxon>
        <taxon>Alphaproteobacteria</taxon>
        <taxon>Caulobacterales</taxon>
        <taxon>Caulobacteraceae</taxon>
        <taxon>Brevundimonas</taxon>
    </lineage>
</organism>
<dbReference type="InterPro" id="IPR005094">
    <property type="entry name" value="Endonuclease_MobA/VirD2"/>
</dbReference>
<evidence type="ECO:0000259" key="1">
    <source>
        <dbReference type="Pfam" id="PF03432"/>
    </source>
</evidence>
<gene>
    <name evidence="2" type="ORF">HNP32_003378</name>
</gene>
<keyword evidence="3" id="KW-1185">Reference proteome</keyword>
<dbReference type="AlphaFoldDB" id="A0A7W7ITE3"/>
<dbReference type="Pfam" id="PF03432">
    <property type="entry name" value="Relaxase"/>
    <property type="match status" value="1"/>
</dbReference>
<evidence type="ECO:0000313" key="3">
    <source>
        <dbReference type="Proteomes" id="UP000539957"/>
    </source>
</evidence>
<reference evidence="2 3" key="1">
    <citation type="submission" date="2020-08" db="EMBL/GenBank/DDBJ databases">
        <title>Functional genomics of gut bacteria from endangered species of beetles.</title>
        <authorList>
            <person name="Carlos-Shanley C."/>
        </authorList>
    </citation>
    <scope>NUCLEOTIDE SEQUENCE [LARGE SCALE GENOMIC DNA]</scope>
    <source>
        <strain evidence="2 3">S00123</strain>
    </source>
</reference>
<dbReference type="Proteomes" id="UP000539957">
    <property type="component" value="Unassembled WGS sequence"/>
</dbReference>
<comment type="caution">
    <text evidence="2">The sequence shown here is derived from an EMBL/GenBank/DDBJ whole genome shotgun (WGS) entry which is preliminary data.</text>
</comment>
<dbReference type="InterPro" id="IPR021795">
    <property type="entry name" value="DUF3363"/>
</dbReference>
<dbReference type="RefSeq" id="WP_311769967.1">
    <property type="nucleotide sequence ID" value="NZ_CP194770.1"/>
</dbReference>
<name>A0A7W7ITE3_9CAUL</name>